<dbReference type="SUPFAM" id="SSF53092">
    <property type="entry name" value="Creatinase/prolidase N-terminal domain"/>
    <property type="match status" value="1"/>
</dbReference>
<dbReference type="GO" id="GO:0008235">
    <property type="term" value="F:metalloexopeptidase activity"/>
    <property type="evidence" value="ECO:0007669"/>
    <property type="project" value="UniProtKB-ARBA"/>
</dbReference>
<dbReference type="Gene3D" id="3.40.350.10">
    <property type="entry name" value="Creatinase/prolidase N-terminal domain"/>
    <property type="match status" value="1"/>
</dbReference>
<dbReference type="OrthoDB" id="9806388at2"/>
<dbReference type="PRINTS" id="PR00599">
    <property type="entry name" value="MAPEPTIDASE"/>
</dbReference>
<dbReference type="InterPro" id="IPR036005">
    <property type="entry name" value="Creatinase/aminopeptidase-like"/>
</dbReference>
<dbReference type="InterPro" id="IPR000994">
    <property type="entry name" value="Pept_M24"/>
</dbReference>
<dbReference type="SUPFAM" id="SSF55920">
    <property type="entry name" value="Creatinase/aminopeptidase"/>
    <property type="match status" value="1"/>
</dbReference>
<dbReference type="Pfam" id="PF01321">
    <property type="entry name" value="Creatinase_N"/>
    <property type="match status" value="1"/>
</dbReference>
<dbReference type="Proteomes" id="UP000243525">
    <property type="component" value="Unassembled WGS sequence"/>
</dbReference>
<dbReference type="Gene3D" id="3.90.230.10">
    <property type="entry name" value="Creatinase/methionine aminopeptidase superfamily"/>
    <property type="match status" value="1"/>
</dbReference>
<evidence type="ECO:0000313" key="4">
    <source>
        <dbReference type="Proteomes" id="UP000243525"/>
    </source>
</evidence>
<dbReference type="AlphaFoldDB" id="A0A2T5C402"/>
<sequence>MSEQTPAAELKARMASFCQIMTSQNPDWQMAMIFSKVNLLYFTGSMSEGMLVIERDKDATYWVRRSYERAIRESQFANIRPMGSYREASAHYSAIPKVIYLETEFVPLAMFSRVQKYFPFESFKPLDFQISMTRAVKSAWELSFMERAGQIHQRVLEEKVPELLREGMSEADLAAELYQVMVKEGHQGTARFAMHDTDIVVAQLGFGTSSLIPTNFDGPGGNRGLNAAVPSLGSRDRKLKKGDLVFVDMGLGVNGYHSDKTMTYMFGEKLPAEVQSIHQQCVAIQNRVAEMLKPGNTPEMIYETIMAELSDEFKQNFMGFGNRQVKFLGHGIGLTVDELPVLAKGFKMPIQENMVFAVEPKKGIPEIGMVGIENSFLVTPEGGRSITGSNPGLIFVE</sequence>
<feature type="domain" description="Peptidase M24" evidence="1">
    <location>
        <begin position="145"/>
        <end position="379"/>
    </location>
</feature>
<organism evidence="3 4">
    <name type="scientific">Mangrovibacterium marinum</name>
    <dbReference type="NCBI Taxonomy" id="1639118"/>
    <lineage>
        <taxon>Bacteria</taxon>
        <taxon>Pseudomonadati</taxon>
        <taxon>Bacteroidota</taxon>
        <taxon>Bacteroidia</taxon>
        <taxon>Marinilabiliales</taxon>
        <taxon>Prolixibacteraceae</taxon>
        <taxon>Mangrovibacterium</taxon>
    </lineage>
</organism>
<keyword evidence="4" id="KW-1185">Reference proteome</keyword>
<reference evidence="3 4" key="1">
    <citation type="submission" date="2018-04" db="EMBL/GenBank/DDBJ databases">
        <title>Genomic Encyclopedia of Archaeal and Bacterial Type Strains, Phase II (KMG-II): from individual species to whole genera.</title>
        <authorList>
            <person name="Goeker M."/>
        </authorList>
    </citation>
    <scope>NUCLEOTIDE SEQUENCE [LARGE SCALE GENOMIC DNA]</scope>
    <source>
        <strain evidence="3 4">DSM 28823</strain>
    </source>
</reference>
<name>A0A2T5C402_9BACT</name>
<dbReference type="PANTHER" id="PTHR46112:SF2">
    <property type="entry name" value="XAA-PRO AMINOPEPTIDASE P-RELATED"/>
    <property type="match status" value="1"/>
</dbReference>
<dbReference type="GO" id="GO:0004177">
    <property type="term" value="F:aminopeptidase activity"/>
    <property type="evidence" value="ECO:0007669"/>
    <property type="project" value="UniProtKB-KW"/>
</dbReference>
<dbReference type="InterPro" id="IPR000587">
    <property type="entry name" value="Creatinase_N"/>
</dbReference>
<keyword evidence="3" id="KW-0645">Protease</keyword>
<dbReference type="RefSeq" id="WP_107821412.1">
    <property type="nucleotide sequence ID" value="NZ_OY782574.1"/>
</dbReference>
<evidence type="ECO:0000259" key="2">
    <source>
        <dbReference type="Pfam" id="PF01321"/>
    </source>
</evidence>
<dbReference type="EMBL" id="QAAD01000004">
    <property type="protein sequence ID" value="PTN09502.1"/>
    <property type="molecule type" value="Genomic_DNA"/>
</dbReference>
<keyword evidence="3" id="KW-0378">Hydrolase</keyword>
<evidence type="ECO:0000259" key="1">
    <source>
        <dbReference type="Pfam" id="PF00557"/>
    </source>
</evidence>
<proteinExistence type="predicted"/>
<dbReference type="CDD" id="cd01066">
    <property type="entry name" value="APP_MetAP"/>
    <property type="match status" value="1"/>
</dbReference>
<accession>A0A2T5C402</accession>
<dbReference type="Pfam" id="PF00557">
    <property type="entry name" value="Peptidase_M24"/>
    <property type="match status" value="1"/>
</dbReference>
<gene>
    <name evidence="3" type="ORF">C8N47_10447</name>
</gene>
<evidence type="ECO:0000313" key="3">
    <source>
        <dbReference type="EMBL" id="PTN09502.1"/>
    </source>
</evidence>
<dbReference type="InterPro" id="IPR029149">
    <property type="entry name" value="Creatin/AminoP/Spt16_N"/>
</dbReference>
<feature type="domain" description="Creatinase N-terminal" evidence="2">
    <location>
        <begin position="16"/>
        <end position="136"/>
    </location>
</feature>
<dbReference type="InterPro" id="IPR050659">
    <property type="entry name" value="Peptidase_M24B"/>
</dbReference>
<comment type="caution">
    <text evidence="3">The sequence shown here is derived from an EMBL/GenBank/DDBJ whole genome shotgun (WGS) entry which is preliminary data.</text>
</comment>
<protein>
    <submittedName>
        <fullName evidence="3">Xaa-Pro aminopeptidase</fullName>
    </submittedName>
</protein>
<keyword evidence="3" id="KW-0031">Aminopeptidase</keyword>
<dbReference type="InterPro" id="IPR001714">
    <property type="entry name" value="Pept_M24_MAP"/>
</dbReference>
<dbReference type="PANTHER" id="PTHR46112">
    <property type="entry name" value="AMINOPEPTIDASE"/>
    <property type="match status" value="1"/>
</dbReference>